<evidence type="ECO:0000313" key="2">
    <source>
        <dbReference type="Proteomes" id="UP000645828"/>
    </source>
</evidence>
<dbReference type="PANTHER" id="PTHR22572">
    <property type="entry name" value="SUGAR-1-PHOSPHATE GUANYL TRANSFERASE"/>
    <property type="match status" value="1"/>
</dbReference>
<dbReference type="EMBL" id="CAJHUB010000680">
    <property type="protein sequence ID" value="CAD7678060.1"/>
    <property type="molecule type" value="Genomic_DNA"/>
</dbReference>
<name>A0A811YKJ5_NYCPR</name>
<dbReference type="SUPFAM" id="SSF53448">
    <property type="entry name" value="Nucleotide-diphospho-sugar transferases"/>
    <property type="match status" value="1"/>
</dbReference>
<keyword evidence="2" id="KW-1185">Reference proteome</keyword>
<gene>
    <name evidence="1" type="ORF">NYPRO_LOCUS10858</name>
</gene>
<evidence type="ECO:0000313" key="1">
    <source>
        <dbReference type="EMBL" id="CAD7678060.1"/>
    </source>
</evidence>
<organism evidence="1 2">
    <name type="scientific">Nyctereutes procyonoides</name>
    <name type="common">Raccoon dog</name>
    <name type="synonym">Canis procyonoides</name>
    <dbReference type="NCBI Taxonomy" id="34880"/>
    <lineage>
        <taxon>Eukaryota</taxon>
        <taxon>Metazoa</taxon>
        <taxon>Chordata</taxon>
        <taxon>Craniata</taxon>
        <taxon>Vertebrata</taxon>
        <taxon>Euteleostomi</taxon>
        <taxon>Mammalia</taxon>
        <taxon>Eutheria</taxon>
        <taxon>Laurasiatheria</taxon>
        <taxon>Carnivora</taxon>
        <taxon>Caniformia</taxon>
        <taxon>Canidae</taxon>
        <taxon>Nyctereutes</taxon>
    </lineage>
</organism>
<protein>
    <submittedName>
        <fullName evidence="1">(raccoon dog) hypothetical protein</fullName>
    </submittedName>
</protein>
<sequence length="316" mass="35320">MTKQTKRCLHYPKRSYSSKEGVFFLGGGVALLERSLNSEKTLFRPLSFEIPKPLFPVVGVPMTQYHIEILLIVFYHPDEPLTQFLEASLPFLGPDPGWGPEAFLVLNADVCSDFPLSDVLDAYRHQPHSFFCIIENSQTHKVLYYVEKPSIVNDIINCGMYLFSLGALKPLGDFFQCNQQDGQLGDSSGLWPGAGTIHLEQDVFYQIKSTGSALYASCLYLGQHPLTYPEQPAKHTPGAVLGPNVSTGEEMTISKGVYVRPMWRYPNDPNPNNLRLLPAITILGCCVRIPIEVLSLNWIVLSHKELSSSFTNQVIL</sequence>
<dbReference type="InterPro" id="IPR029044">
    <property type="entry name" value="Nucleotide-diphossugar_trans"/>
</dbReference>
<proteinExistence type="predicted"/>
<accession>A0A811YKJ5</accession>
<dbReference type="Proteomes" id="UP000645828">
    <property type="component" value="Unassembled WGS sequence"/>
</dbReference>
<comment type="caution">
    <text evidence="1">The sequence shown here is derived from an EMBL/GenBank/DDBJ whole genome shotgun (WGS) entry which is preliminary data.</text>
</comment>
<reference evidence="1" key="1">
    <citation type="submission" date="2020-12" db="EMBL/GenBank/DDBJ databases">
        <authorList>
            <consortium name="Molecular Ecology Group"/>
        </authorList>
    </citation>
    <scope>NUCLEOTIDE SEQUENCE</scope>
    <source>
        <strain evidence="1">TBG_1078</strain>
    </source>
</reference>
<dbReference type="InterPro" id="IPR050486">
    <property type="entry name" value="Mannose-1P_guanyltransferase"/>
</dbReference>
<dbReference type="Gene3D" id="3.90.550.10">
    <property type="entry name" value="Spore Coat Polysaccharide Biosynthesis Protein SpsA, Chain A"/>
    <property type="match status" value="1"/>
</dbReference>
<dbReference type="AlphaFoldDB" id="A0A811YKJ5"/>